<evidence type="ECO:0000313" key="3">
    <source>
        <dbReference type="Proteomes" id="UP000003412"/>
    </source>
</evidence>
<feature type="region of interest" description="Disordered" evidence="1">
    <location>
        <begin position="1"/>
        <end position="21"/>
    </location>
</feature>
<reference evidence="2 3" key="1">
    <citation type="journal article" date="2010" name="Microbiol. Resour. Announc.">
        <title>Comparative genomics of the bacterial genus Listeria: Genome evolution is characterized by limited gene acquisition and limited gene loss.</title>
        <authorList>
            <person name="den Bakker H.C."/>
            <person name="Cummings C.A."/>
            <person name="Ferreira V."/>
            <person name="Vatta P."/>
            <person name="Orsi R.H."/>
            <person name="Degoricija L."/>
            <person name="Barker M."/>
            <person name="Petrauskene O."/>
            <person name="Furtado M.R."/>
            <person name="Wiedmann M."/>
        </authorList>
    </citation>
    <scope>NUCLEOTIDE SEQUENCE [LARGE SCALE GENOMIC DNA]</scope>
    <source>
        <strain evidence="2 3">FSL S4-120</strain>
    </source>
</reference>
<dbReference type="EMBL" id="ADXF01000895">
    <property type="protein sequence ID" value="EFR86814.1"/>
    <property type="molecule type" value="Genomic_DNA"/>
</dbReference>
<keyword evidence="3" id="KW-1185">Reference proteome</keyword>
<evidence type="ECO:0000256" key="1">
    <source>
        <dbReference type="SAM" id="MobiDB-lite"/>
    </source>
</evidence>
<accession>A0ABN0BUQ4</accession>
<comment type="caution">
    <text evidence="2">The sequence shown here is derived from an EMBL/GenBank/DDBJ whole genome shotgun (WGS) entry which is preliminary data.</text>
</comment>
<organism evidence="2 3">
    <name type="scientific">Listeria marthii FSL S4-120</name>
    <dbReference type="NCBI Taxonomy" id="702457"/>
    <lineage>
        <taxon>Bacteria</taxon>
        <taxon>Bacillati</taxon>
        <taxon>Bacillota</taxon>
        <taxon>Bacilli</taxon>
        <taxon>Bacillales</taxon>
        <taxon>Listeriaceae</taxon>
        <taxon>Listeria</taxon>
    </lineage>
</organism>
<protein>
    <submittedName>
        <fullName evidence="2">Uncharacterized protein</fullName>
    </submittedName>
</protein>
<dbReference type="Proteomes" id="UP000003412">
    <property type="component" value="Chromosome"/>
</dbReference>
<feature type="non-terminal residue" evidence="2">
    <location>
        <position position="1"/>
    </location>
</feature>
<proteinExistence type="predicted"/>
<name>A0ABN0BUQ4_9LIST</name>
<evidence type="ECO:0000313" key="2">
    <source>
        <dbReference type="EMBL" id="EFR86814.1"/>
    </source>
</evidence>
<gene>
    <name evidence="2" type="ORF">NT05LM_2745</name>
</gene>
<sequence>NSTKSIISPPNSVGSIASSNSRLPYKAPMPVGAIILCPEKV</sequence>